<dbReference type="RefSeq" id="XP_009224383.1">
    <property type="nucleotide sequence ID" value="XM_009226119.1"/>
</dbReference>
<dbReference type="HOGENOM" id="CLU_1786974_0_0_1"/>
<reference evidence="1" key="2">
    <citation type="submission" date="2010-07" db="EMBL/GenBank/DDBJ databases">
        <authorList>
            <consortium name="The Broad Institute Genome Sequencing Platform"/>
            <consortium name="Broad Institute Genome Sequencing Center for Infectious Disease"/>
            <person name="Ma L.-J."/>
            <person name="Dead R."/>
            <person name="Young S."/>
            <person name="Zeng Q."/>
            <person name="Koehrsen M."/>
            <person name="Alvarado L."/>
            <person name="Berlin A."/>
            <person name="Chapman S.B."/>
            <person name="Chen Z."/>
            <person name="Freedman E."/>
            <person name="Gellesch M."/>
            <person name="Goldberg J."/>
            <person name="Griggs A."/>
            <person name="Gujja S."/>
            <person name="Heilman E.R."/>
            <person name="Heiman D."/>
            <person name="Hepburn T."/>
            <person name="Howarth C."/>
            <person name="Jen D."/>
            <person name="Larson L."/>
            <person name="Mehta T."/>
            <person name="Neiman D."/>
            <person name="Pearson M."/>
            <person name="Roberts A."/>
            <person name="Saif S."/>
            <person name="Shea T."/>
            <person name="Shenoy N."/>
            <person name="Sisk P."/>
            <person name="Stolte C."/>
            <person name="Sykes S."/>
            <person name="Walk T."/>
            <person name="White J."/>
            <person name="Yandava C."/>
            <person name="Haas B."/>
            <person name="Nusbaum C."/>
            <person name="Birren B."/>
        </authorList>
    </citation>
    <scope>NUCLEOTIDE SEQUENCE</scope>
    <source>
        <strain evidence="1">R3-111a-1</strain>
    </source>
</reference>
<dbReference type="AlphaFoldDB" id="J3P443"/>
<dbReference type="Proteomes" id="UP000006039">
    <property type="component" value="Unassembled WGS sequence"/>
</dbReference>
<evidence type="ECO:0000313" key="2">
    <source>
        <dbReference type="EnsemblFungi" id="EJT74439"/>
    </source>
</evidence>
<reference evidence="1" key="3">
    <citation type="submission" date="2010-09" db="EMBL/GenBank/DDBJ databases">
        <title>Annotation of Gaeumannomyces graminis var. tritici R3-111a-1.</title>
        <authorList>
            <consortium name="The Broad Institute Genome Sequencing Platform"/>
            <person name="Ma L.-J."/>
            <person name="Dead R."/>
            <person name="Young S.K."/>
            <person name="Zeng Q."/>
            <person name="Gargeya S."/>
            <person name="Fitzgerald M."/>
            <person name="Haas B."/>
            <person name="Abouelleil A."/>
            <person name="Alvarado L."/>
            <person name="Arachchi H.M."/>
            <person name="Berlin A."/>
            <person name="Brown A."/>
            <person name="Chapman S.B."/>
            <person name="Chen Z."/>
            <person name="Dunbar C."/>
            <person name="Freedman E."/>
            <person name="Gearin G."/>
            <person name="Gellesch M."/>
            <person name="Goldberg J."/>
            <person name="Griggs A."/>
            <person name="Gujja S."/>
            <person name="Heiman D."/>
            <person name="Howarth C."/>
            <person name="Larson L."/>
            <person name="Lui A."/>
            <person name="MacDonald P.J.P."/>
            <person name="Mehta T."/>
            <person name="Montmayeur A."/>
            <person name="Murphy C."/>
            <person name="Neiman D."/>
            <person name="Pearson M."/>
            <person name="Priest M."/>
            <person name="Roberts A."/>
            <person name="Saif S."/>
            <person name="Shea T."/>
            <person name="Shenoy N."/>
            <person name="Sisk P."/>
            <person name="Stolte C."/>
            <person name="Sykes S."/>
            <person name="Yandava C."/>
            <person name="Wortman J."/>
            <person name="Nusbaum C."/>
            <person name="Birren B."/>
        </authorList>
    </citation>
    <scope>NUCLEOTIDE SEQUENCE</scope>
    <source>
        <strain evidence="1">R3-111a-1</strain>
    </source>
</reference>
<gene>
    <name evidence="2" type="primary">20348737</name>
    <name evidence="1" type="ORF">GGTG_08279</name>
</gene>
<organism evidence="1">
    <name type="scientific">Gaeumannomyces tritici (strain R3-111a-1)</name>
    <name type="common">Wheat and barley take-all root rot fungus</name>
    <name type="synonym">Gaeumannomyces graminis var. tritici</name>
    <dbReference type="NCBI Taxonomy" id="644352"/>
    <lineage>
        <taxon>Eukaryota</taxon>
        <taxon>Fungi</taxon>
        <taxon>Dikarya</taxon>
        <taxon>Ascomycota</taxon>
        <taxon>Pezizomycotina</taxon>
        <taxon>Sordariomycetes</taxon>
        <taxon>Sordariomycetidae</taxon>
        <taxon>Magnaporthales</taxon>
        <taxon>Magnaporthaceae</taxon>
        <taxon>Gaeumannomyces</taxon>
    </lineage>
</organism>
<dbReference type="VEuPathDB" id="FungiDB:GGTG_08279"/>
<proteinExistence type="predicted"/>
<protein>
    <submittedName>
        <fullName evidence="1 2">Uncharacterized protein</fullName>
    </submittedName>
</protein>
<dbReference type="EnsemblFungi" id="EJT74439">
    <property type="protein sequence ID" value="EJT74439"/>
    <property type="gene ID" value="GGTG_08279"/>
</dbReference>
<name>J3P443_GAET3</name>
<evidence type="ECO:0000313" key="3">
    <source>
        <dbReference type="Proteomes" id="UP000006039"/>
    </source>
</evidence>
<dbReference type="EMBL" id="GL385398">
    <property type="protein sequence ID" value="EJT74439.1"/>
    <property type="molecule type" value="Genomic_DNA"/>
</dbReference>
<evidence type="ECO:0000313" key="1">
    <source>
        <dbReference type="EMBL" id="EJT74439.1"/>
    </source>
</evidence>
<dbReference type="GeneID" id="20348737"/>
<reference evidence="2" key="4">
    <citation type="journal article" date="2015" name="G3 (Bethesda)">
        <title>Genome sequences of three phytopathogenic species of the Magnaporthaceae family of fungi.</title>
        <authorList>
            <person name="Okagaki L.H."/>
            <person name="Nunes C.C."/>
            <person name="Sailsbery J."/>
            <person name="Clay B."/>
            <person name="Brown D."/>
            <person name="John T."/>
            <person name="Oh Y."/>
            <person name="Young N."/>
            <person name="Fitzgerald M."/>
            <person name="Haas B.J."/>
            <person name="Zeng Q."/>
            <person name="Young S."/>
            <person name="Adiconis X."/>
            <person name="Fan L."/>
            <person name="Levin J.Z."/>
            <person name="Mitchell T.K."/>
            <person name="Okubara P.A."/>
            <person name="Farman M.L."/>
            <person name="Kohn L.M."/>
            <person name="Birren B."/>
            <person name="Ma L.-J."/>
            <person name="Dean R.A."/>
        </authorList>
    </citation>
    <scope>NUCLEOTIDE SEQUENCE</scope>
    <source>
        <strain evidence="2">R3-111a-1</strain>
    </source>
</reference>
<reference evidence="3" key="1">
    <citation type="submission" date="2010-07" db="EMBL/GenBank/DDBJ databases">
        <title>The genome sequence of Gaeumannomyces graminis var. tritici strain R3-111a-1.</title>
        <authorList>
            <consortium name="The Broad Institute Genome Sequencing Platform"/>
            <person name="Ma L.-J."/>
            <person name="Dead R."/>
            <person name="Young S."/>
            <person name="Zeng Q."/>
            <person name="Koehrsen M."/>
            <person name="Alvarado L."/>
            <person name="Berlin A."/>
            <person name="Chapman S.B."/>
            <person name="Chen Z."/>
            <person name="Freedman E."/>
            <person name="Gellesch M."/>
            <person name="Goldberg J."/>
            <person name="Griggs A."/>
            <person name="Gujja S."/>
            <person name="Heilman E.R."/>
            <person name="Heiman D."/>
            <person name="Hepburn T."/>
            <person name="Howarth C."/>
            <person name="Jen D."/>
            <person name="Larson L."/>
            <person name="Mehta T."/>
            <person name="Neiman D."/>
            <person name="Pearson M."/>
            <person name="Roberts A."/>
            <person name="Saif S."/>
            <person name="Shea T."/>
            <person name="Shenoy N."/>
            <person name="Sisk P."/>
            <person name="Stolte C."/>
            <person name="Sykes S."/>
            <person name="Walk T."/>
            <person name="White J."/>
            <person name="Yandava C."/>
            <person name="Haas B."/>
            <person name="Nusbaum C."/>
            <person name="Birren B."/>
        </authorList>
    </citation>
    <scope>NUCLEOTIDE SEQUENCE [LARGE SCALE GENOMIC DNA]</scope>
    <source>
        <strain evidence="3">R3-111a-1</strain>
    </source>
</reference>
<accession>J3P443</accession>
<reference evidence="2" key="5">
    <citation type="submission" date="2018-04" db="UniProtKB">
        <authorList>
            <consortium name="EnsemblFungi"/>
        </authorList>
    </citation>
    <scope>IDENTIFICATION</scope>
    <source>
        <strain evidence="2">R3-111a-1</strain>
    </source>
</reference>
<sequence>MEVCAGQPFLGFPSPDRWLVAFCLTACMPAARYPDPASIGASSAVVATGVCDVWRKLRKPAQTINQQSLAKIGTSGRPFHPLYFRYSSAGSASTSGVSDPGSPLWIPFLAAGCVAHRKHFNNRASSDGNRPPSLELEVPCISLCP</sequence>
<keyword evidence="3" id="KW-1185">Reference proteome</keyword>